<dbReference type="PANTHER" id="PTHR30546:SF23">
    <property type="entry name" value="FLAVOPROTEIN-LIKE PROTEIN YCP4-RELATED"/>
    <property type="match status" value="1"/>
</dbReference>
<dbReference type="InterPro" id="IPR010089">
    <property type="entry name" value="Flavoprotein_WrbA-like"/>
</dbReference>
<evidence type="ECO:0000313" key="4">
    <source>
        <dbReference type="EMBL" id="KAJ3119287.1"/>
    </source>
</evidence>
<dbReference type="AlphaFoldDB" id="A0AAD5T097"/>
<sequence length="191" mass="20640">MVKPKVYVIIHSFWGHIKTLADSVVAGLEAEGAEVTLYRVPETLPKEVLDKLWAKSFDEIPVIKPEDLVNADGFLFGVGTRFGSPAAQVKAFWDATGKFGGVFTSTGSQHGGQETTIQNFISHYVHHGINFVPVGFTHPNLQDNSELIGGSPWGAATIAGGDGSRQVSEKEKEIAKHQGAQFAKLLNKVIN</sequence>
<dbReference type="FunFam" id="3.40.50.360:FF:000001">
    <property type="entry name" value="NAD(P)H dehydrogenase (Quinone) FQR1-like"/>
    <property type="match status" value="1"/>
</dbReference>
<comment type="caution">
    <text evidence="3">The sequence shown here is derived from an EMBL/GenBank/DDBJ whole genome shotgun (WGS) entry which is preliminary data.</text>
</comment>
<dbReference type="Pfam" id="PF03358">
    <property type="entry name" value="FMN_red"/>
    <property type="match status" value="1"/>
</dbReference>
<dbReference type="GO" id="GO:0016020">
    <property type="term" value="C:membrane"/>
    <property type="evidence" value="ECO:0007669"/>
    <property type="project" value="TreeGrafter"/>
</dbReference>
<keyword evidence="5" id="KW-1185">Reference proteome</keyword>
<dbReference type="InterPro" id="IPR005025">
    <property type="entry name" value="FMN_Rdtase-like_dom"/>
</dbReference>
<dbReference type="PROSITE" id="PS50902">
    <property type="entry name" value="FLAVODOXIN_LIKE"/>
    <property type="match status" value="1"/>
</dbReference>
<dbReference type="EMBL" id="JADGJH010001075">
    <property type="protein sequence ID" value="KAJ3119287.1"/>
    <property type="molecule type" value="Genomic_DNA"/>
</dbReference>
<dbReference type="PANTHER" id="PTHR30546">
    <property type="entry name" value="FLAVODOXIN-RELATED PROTEIN WRBA-RELATED"/>
    <property type="match status" value="1"/>
</dbReference>
<dbReference type="InterPro" id="IPR029039">
    <property type="entry name" value="Flavoprotein-like_sf"/>
</dbReference>
<proteinExistence type="inferred from homology"/>
<evidence type="ECO:0000256" key="1">
    <source>
        <dbReference type="ARBA" id="ARBA00006961"/>
    </source>
</evidence>
<dbReference type="Proteomes" id="UP001211907">
    <property type="component" value="Unassembled WGS sequence"/>
</dbReference>
<dbReference type="Gene3D" id="3.40.50.360">
    <property type="match status" value="1"/>
</dbReference>
<accession>A0AAD5T097</accession>
<dbReference type="NCBIfam" id="NF002999">
    <property type="entry name" value="PRK03767.1"/>
    <property type="match status" value="1"/>
</dbReference>
<dbReference type="NCBIfam" id="TIGR01755">
    <property type="entry name" value="flav_wrbA"/>
    <property type="match status" value="1"/>
</dbReference>
<evidence type="ECO:0000259" key="2">
    <source>
        <dbReference type="PROSITE" id="PS50902"/>
    </source>
</evidence>
<evidence type="ECO:0000313" key="3">
    <source>
        <dbReference type="EMBL" id="KAJ3119286.1"/>
    </source>
</evidence>
<dbReference type="EMBL" id="JADGJH010001075">
    <property type="protein sequence ID" value="KAJ3119286.1"/>
    <property type="molecule type" value="Genomic_DNA"/>
</dbReference>
<feature type="domain" description="Flavodoxin-like" evidence="2">
    <location>
        <begin position="6"/>
        <end position="182"/>
    </location>
</feature>
<dbReference type="GO" id="GO:0010181">
    <property type="term" value="F:FMN binding"/>
    <property type="evidence" value="ECO:0007669"/>
    <property type="project" value="InterPro"/>
</dbReference>
<reference evidence="3" key="1">
    <citation type="submission" date="2020-05" db="EMBL/GenBank/DDBJ databases">
        <title>Phylogenomic resolution of chytrid fungi.</title>
        <authorList>
            <person name="Stajich J.E."/>
            <person name="Amses K."/>
            <person name="Simmons R."/>
            <person name="Seto K."/>
            <person name="Myers J."/>
            <person name="Bonds A."/>
            <person name="Quandt C.A."/>
            <person name="Barry K."/>
            <person name="Liu P."/>
            <person name="Grigoriev I."/>
            <person name="Longcore J.E."/>
            <person name="James T.Y."/>
        </authorList>
    </citation>
    <scope>NUCLEOTIDE SEQUENCE</scope>
    <source>
        <strain evidence="3">JEL0513</strain>
    </source>
</reference>
<name>A0AAD5T097_9FUNG</name>
<gene>
    <name evidence="3" type="ORF">HK100_000383</name>
    <name evidence="4" type="ORF">HK100_000384</name>
</gene>
<dbReference type="InterPro" id="IPR008254">
    <property type="entry name" value="Flavodoxin/NO_synth"/>
</dbReference>
<dbReference type="SUPFAM" id="SSF52218">
    <property type="entry name" value="Flavoproteins"/>
    <property type="match status" value="1"/>
</dbReference>
<evidence type="ECO:0000313" key="5">
    <source>
        <dbReference type="Proteomes" id="UP001211907"/>
    </source>
</evidence>
<comment type="similarity">
    <text evidence="1">Belongs to the WrbA family.</text>
</comment>
<protein>
    <recommendedName>
        <fullName evidence="2">Flavodoxin-like domain-containing protein</fullName>
    </recommendedName>
</protein>
<organism evidence="3 5">
    <name type="scientific">Physocladia obscura</name>
    <dbReference type="NCBI Taxonomy" id="109957"/>
    <lineage>
        <taxon>Eukaryota</taxon>
        <taxon>Fungi</taxon>
        <taxon>Fungi incertae sedis</taxon>
        <taxon>Chytridiomycota</taxon>
        <taxon>Chytridiomycota incertae sedis</taxon>
        <taxon>Chytridiomycetes</taxon>
        <taxon>Chytridiales</taxon>
        <taxon>Chytriomycetaceae</taxon>
        <taxon>Physocladia</taxon>
    </lineage>
</organism>
<dbReference type="GO" id="GO:0003955">
    <property type="term" value="F:NAD(P)H dehydrogenase (quinone) activity"/>
    <property type="evidence" value="ECO:0007669"/>
    <property type="project" value="InterPro"/>
</dbReference>